<dbReference type="GO" id="GO:0051879">
    <property type="term" value="F:Hsp90 protein binding"/>
    <property type="evidence" value="ECO:0007669"/>
    <property type="project" value="InterPro"/>
</dbReference>
<dbReference type="Pfam" id="PF04969">
    <property type="entry name" value="CS"/>
    <property type="match status" value="1"/>
</dbReference>
<feature type="domain" description="CS" evidence="2">
    <location>
        <begin position="7"/>
        <end position="100"/>
    </location>
</feature>
<dbReference type="PANTHER" id="PTHR22932:SF1">
    <property type="entry name" value="CO-CHAPERONE PROTEIN DAF-41"/>
    <property type="match status" value="1"/>
</dbReference>
<keyword evidence="4" id="KW-1185">Reference proteome</keyword>
<dbReference type="Gene3D" id="2.60.40.790">
    <property type="match status" value="1"/>
</dbReference>
<name>A0AAV7K229_9METZ</name>
<evidence type="ECO:0000313" key="4">
    <source>
        <dbReference type="Proteomes" id="UP001165289"/>
    </source>
</evidence>
<dbReference type="GO" id="GO:0051131">
    <property type="term" value="P:chaperone-mediated protein complex assembly"/>
    <property type="evidence" value="ECO:0007669"/>
    <property type="project" value="TreeGrafter"/>
</dbReference>
<dbReference type="GO" id="GO:0006457">
    <property type="term" value="P:protein folding"/>
    <property type="evidence" value="ECO:0007669"/>
    <property type="project" value="TreeGrafter"/>
</dbReference>
<gene>
    <name evidence="3" type="ORF">LOD99_2623</name>
</gene>
<dbReference type="GO" id="GO:0005634">
    <property type="term" value="C:nucleus"/>
    <property type="evidence" value="ECO:0007669"/>
    <property type="project" value="TreeGrafter"/>
</dbReference>
<comment type="similarity">
    <text evidence="1">Belongs to the p23/wos2 family.</text>
</comment>
<dbReference type="PANTHER" id="PTHR22932">
    <property type="entry name" value="TELOMERASE-BINDING PROTEIN P23 HSP90 CO-CHAPERONE"/>
    <property type="match status" value="1"/>
</dbReference>
<dbReference type="GO" id="GO:0051087">
    <property type="term" value="F:protein-folding chaperone binding"/>
    <property type="evidence" value="ECO:0007669"/>
    <property type="project" value="TreeGrafter"/>
</dbReference>
<dbReference type="AlphaFoldDB" id="A0AAV7K229"/>
<protein>
    <recommendedName>
        <fullName evidence="2">CS domain-containing protein</fullName>
    </recommendedName>
</protein>
<evidence type="ECO:0000259" key="2">
    <source>
        <dbReference type="PROSITE" id="PS51203"/>
    </source>
</evidence>
<dbReference type="InterPro" id="IPR045250">
    <property type="entry name" value="p23-like"/>
</dbReference>
<dbReference type="CDD" id="cd06465">
    <property type="entry name" value="p23_hB-ind1_like"/>
    <property type="match status" value="1"/>
</dbReference>
<proteinExistence type="inferred from homology"/>
<accession>A0AAV7K229</accession>
<dbReference type="InterPro" id="IPR008978">
    <property type="entry name" value="HSP20-like_chaperone"/>
</dbReference>
<dbReference type="PROSITE" id="PS51203">
    <property type="entry name" value="CS"/>
    <property type="match status" value="1"/>
</dbReference>
<dbReference type="GO" id="GO:0005829">
    <property type="term" value="C:cytosol"/>
    <property type="evidence" value="ECO:0007669"/>
    <property type="project" value="TreeGrafter"/>
</dbReference>
<evidence type="ECO:0000313" key="3">
    <source>
        <dbReference type="EMBL" id="KAI6654744.1"/>
    </source>
</evidence>
<dbReference type="SUPFAM" id="SSF49764">
    <property type="entry name" value="HSP20-like chaperones"/>
    <property type="match status" value="1"/>
</dbReference>
<dbReference type="Proteomes" id="UP001165289">
    <property type="component" value="Unassembled WGS sequence"/>
</dbReference>
<organism evidence="3 4">
    <name type="scientific">Oopsacas minuta</name>
    <dbReference type="NCBI Taxonomy" id="111878"/>
    <lineage>
        <taxon>Eukaryota</taxon>
        <taxon>Metazoa</taxon>
        <taxon>Porifera</taxon>
        <taxon>Hexactinellida</taxon>
        <taxon>Hexasterophora</taxon>
        <taxon>Lyssacinosida</taxon>
        <taxon>Leucopsacidae</taxon>
        <taxon>Oopsacas</taxon>
    </lineage>
</organism>
<comment type="caution">
    <text evidence="3">The sequence shown here is derived from an EMBL/GenBank/DDBJ whole genome shotgun (WGS) entry which is preliminary data.</text>
</comment>
<reference evidence="3 4" key="1">
    <citation type="journal article" date="2023" name="BMC Biol.">
        <title>The compact genome of the sponge Oopsacas minuta (Hexactinellida) is lacking key metazoan core genes.</title>
        <authorList>
            <person name="Santini S."/>
            <person name="Schenkelaars Q."/>
            <person name="Jourda C."/>
            <person name="Duchesne M."/>
            <person name="Belahbib H."/>
            <person name="Rocher C."/>
            <person name="Selva M."/>
            <person name="Riesgo A."/>
            <person name="Vervoort M."/>
            <person name="Leys S.P."/>
            <person name="Kodjabachian L."/>
            <person name="Le Bivic A."/>
            <person name="Borchiellini C."/>
            <person name="Claverie J.M."/>
            <person name="Renard E."/>
        </authorList>
    </citation>
    <scope>NUCLEOTIDE SEQUENCE [LARGE SCALE GENOMIC DNA]</scope>
    <source>
        <strain evidence="3">SPO-2</strain>
    </source>
</reference>
<sequence length="155" mass="18371">MAISSETIPPFTRWAQREDKLYITLEVNNTNGLKSRHNIQEDRLEYFCVKEIKGQEPVSYELKIDFYGKIDPQKTVMKENDKEISFVLFKLTKKFWPRLVSSEKKLHYLKTDFDRWIDRDDDSDTEAEKEENLNNLMDAMGQVSEMGYGNEETDK</sequence>
<dbReference type="InterPro" id="IPR007052">
    <property type="entry name" value="CS_dom"/>
</dbReference>
<evidence type="ECO:0000256" key="1">
    <source>
        <dbReference type="ARBA" id="ARBA00025733"/>
    </source>
</evidence>
<dbReference type="EMBL" id="JAKMXF010000221">
    <property type="protein sequence ID" value="KAI6654744.1"/>
    <property type="molecule type" value="Genomic_DNA"/>
</dbReference>